<evidence type="ECO:0000256" key="5">
    <source>
        <dbReference type="ARBA" id="ARBA00023012"/>
    </source>
</evidence>
<dbReference type="Proteomes" id="UP000241421">
    <property type="component" value="Unassembled WGS sequence"/>
</dbReference>
<dbReference type="Pfam" id="PF02518">
    <property type="entry name" value="HATPase_c"/>
    <property type="match status" value="1"/>
</dbReference>
<dbReference type="PROSITE" id="PS50109">
    <property type="entry name" value="HIS_KIN"/>
    <property type="match status" value="1"/>
</dbReference>
<dbReference type="AlphaFoldDB" id="A0A2U2HN44"/>
<dbReference type="InterPro" id="IPR005467">
    <property type="entry name" value="His_kinase_dom"/>
</dbReference>
<keyword evidence="3" id="KW-0808">Transferase</keyword>
<comment type="catalytic activity">
    <reaction evidence="1">
        <text>ATP + protein L-histidine = ADP + protein N-phospho-L-histidine.</text>
        <dbReference type="EC" id="2.7.13.3"/>
    </reaction>
</comment>
<dbReference type="GO" id="GO:0000160">
    <property type="term" value="P:phosphorelay signal transduction system"/>
    <property type="evidence" value="ECO:0007669"/>
    <property type="project" value="UniProtKB-KW"/>
</dbReference>
<evidence type="ECO:0000256" key="2">
    <source>
        <dbReference type="ARBA" id="ARBA00012438"/>
    </source>
</evidence>
<sequence length="66" mass="6809">AQVFSNLLVNASKFTQDGGQIVVSSWAEGDTIKVAVADNGAGIAAEDLPNIFGLFTQGPRADWASA</sequence>
<protein>
    <recommendedName>
        <fullName evidence="2">histidine kinase</fullName>
        <ecNumber evidence="2">2.7.13.3</ecNumber>
    </recommendedName>
</protein>
<keyword evidence="4 7" id="KW-0418">Kinase</keyword>
<dbReference type="OrthoDB" id="9809766at2"/>
<proteinExistence type="predicted"/>
<comment type="caution">
    <text evidence="7">The sequence shown here is derived from an EMBL/GenBank/DDBJ whole genome shotgun (WGS) entry which is preliminary data.</text>
</comment>
<evidence type="ECO:0000313" key="8">
    <source>
        <dbReference type="Proteomes" id="UP000241421"/>
    </source>
</evidence>
<feature type="domain" description="Histidine kinase" evidence="6">
    <location>
        <begin position="1"/>
        <end position="54"/>
    </location>
</feature>
<evidence type="ECO:0000313" key="7">
    <source>
        <dbReference type="EMBL" id="PWF48856.1"/>
    </source>
</evidence>
<dbReference type="GO" id="GO:0004673">
    <property type="term" value="F:protein histidine kinase activity"/>
    <property type="evidence" value="ECO:0007669"/>
    <property type="project" value="UniProtKB-EC"/>
</dbReference>
<name>A0A2U2HN44_9BURK</name>
<keyword evidence="8" id="KW-1185">Reference proteome</keyword>
<organism evidence="7 8">
    <name type="scientific">Massilia glaciei</name>
    <dbReference type="NCBI Taxonomy" id="1524097"/>
    <lineage>
        <taxon>Bacteria</taxon>
        <taxon>Pseudomonadati</taxon>
        <taxon>Pseudomonadota</taxon>
        <taxon>Betaproteobacteria</taxon>
        <taxon>Burkholderiales</taxon>
        <taxon>Oxalobacteraceae</taxon>
        <taxon>Telluria group</taxon>
        <taxon>Massilia</taxon>
    </lineage>
</organism>
<dbReference type="Gene3D" id="3.30.565.10">
    <property type="entry name" value="Histidine kinase-like ATPase, C-terminal domain"/>
    <property type="match status" value="1"/>
</dbReference>
<dbReference type="EMBL" id="PXWF02000131">
    <property type="protein sequence ID" value="PWF48856.1"/>
    <property type="molecule type" value="Genomic_DNA"/>
</dbReference>
<evidence type="ECO:0000256" key="1">
    <source>
        <dbReference type="ARBA" id="ARBA00000085"/>
    </source>
</evidence>
<reference evidence="7 8" key="1">
    <citation type="submission" date="2018-04" db="EMBL/GenBank/DDBJ databases">
        <title>Massilia violaceinigra sp. nov., a novel purple-pigmented bacterium isolated from Tianshan glacier, Xinjiang, China.</title>
        <authorList>
            <person name="Wang H."/>
        </authorList>
    </citation>
    <scope>NUCLEOTIDE SEQUENCE [LARGE SCALE GENOMIC DNA]</scope>
    <source>
        <strain evidence="7 8">B448-2</strain>
    </source>
</reference>
<keyword evidence="5" id="KW-0902">Two-component regulatory system</keyword>
<evidence type="ECO:0000256" key="3">
    <source>
        <dbReference type="ARBA" id="ARBA00022679"/>
    </source>
</evidence>
<evidence type="ECO:0000256" key="4">
    <source>
        <dbReference type="ARBA" id="ARBA00022777"/>
    </source>
</evidence>
<accession>A0A2U2HN44</accession>
<dbReference type="InterPro" id="IPR050736">
    <property type="entry name" value="Sensor_HK_Regulatory"/>
</dbReference>
<dbReference type="PANTHER" id="PTHR43711">
    <property type="entry name" value="TWO-COMPONENT HISTIDINE KINASE"/>
    <property type="match status" value="1"/>
</dbReference>
<dbReference type="PANTHER" id="PTHR43711:SF1">
    <property type="entry name" value="HISTIDINE KINASE 1"/>
    <property type="match status" value="1"/>
</dbReference>
<dbReference type="SUPFAM" id="SSF55874">
    <property type="entry name" value="ATPase domain of HSP90 chaperone/DNA topoisomerase II/histidine kinase"/>
    <property type="match status" value="1"/>
</dbReference>
<dbReference type="InterPro" id="IPR003594">
    <property type="entry name" value="HATPase_dom"/>
</dbReference>
<dbReference type="InterPro" id="IPR036890">
    <property type="entry name" value="HATPase_C_sf"/>
</dbReference>
<dbReference type="EC" id="2.7.13.3" evidence="2"/>
<gene>
    <name evidence="7" type="ORF">C7C56_009645</name>
</gene>
<evidence type="ECO:0000259" key="6">
    <source>
        <dbReference type="PROSITE" id="PS50109"/>
    </source>
</evidence>
<feature type="non-terminal residue" evidence="7">
    <location>
        <position position="1"/>
    </location>
</feature>